<protein>
    <submittedName>
        <fullName evidence="4">Uncharacterized protein</fullName>
    </submittedName>
</protein>
<dbReference type="EMBL" id="JAVDWE010000001">
    <property type="protein sequence ID" value="MDR7092326.1"/>
    <property type="molecule type" value="Genomic_DNA"/>
</dbReference>
<feature type="compositionally biased region" description="Basic and acidic residues" evidence="2">
    <location>
        <begin position="185"/>
        <end position="196"/>
    </location>
</feature>
<comment type="caution">
    <text evidence="4">The sequence shown here is derived from an EMBL/GenBank/DDBJ whole genome shotgun (WGS) entry which is preliminary data.</text>
</comment>
<accession>A0ABU1V4E2</accession>
<feature type="compositionally biased region" description="Pro residues" evidence="2">
    <location>
        <begin position="1"/>
        <end position="12"/>
    </location>
</feature>
<keyword evidence="3" id="KW-0472">Membrane</keyword>
<keyword evidence="5" id="KW-1185">Reference proteome</keyword>
<name>A0ABU1V4E2_9BURK</name>
<evidence type="ECO:0000256" key="1">
    <source>
        <dbReference type="SAM" id="Coils"/>
    </source>
</evidence>
<feature type="coiled-coil region" evidence="1">
    <location>
        <begin position="66"/>
        <end position="93"/>
    </location>
</feature>
<dbReference type="Proteomes" id="UP001265550">
    <property type="component" value="Unassembled WGS sequence"/>
</dbReference>
<sequence>MVRRPAPAPVPAPRLQLDPVELDPGIERDPTLKLSPQLLSEANGSEEARAAAGLLWKAINASPEDILREAQKLAALEAEADRLRVASAQSQSTIGDLNVQLEEARDQRYRNWLVYLLGGLLLLALLALLMLSRRRDAGSDASRAWWSGTQEEKAGAAALLAKADRKGAKVEAVKAVPRPEIDLHLEQDSSLDDLHPLDGQPVPERGGPSDLALQQRDRKDFSPSALGVSRSVATEELFDVQQQADFFVSLGEDEQAIQVLRNHLAESHEPSPLAYLDLFKLYHRLGRREDYNALRDEFNHVFNAGAPPFNQYTDGGRGLEAYESAFSRIQSLWPEPRVLDLIEESIFRDVSDDEVEVFDLEAYRELLLLHAIAKELINRDERPAAVQHSEFGHTSMQPLKAQGRRTSFSSTNVLGEKATGRNTQPMDLDAMLPASSHIGLDINLNDLSEFSAFEASLPEVSPPVEPSVKSLDEQAPPFSNLIDFEVLDFMPPEDDPGSKPDDKR</sequence>
<keyword evidence="3" id="KW-0812">Transmembrane</keyword>
<evidence type="ECO:0000313" key="4">
    <source>
        <dbReference type="EMBL" id="MDR7092326.1"/>
    </source>
</evidence>
<dbReference type="RefSeq" id="WP_310306935.1">
    <property type="nucleotide sequence ID" value="NZ_JAVDWE010000001.1"/>
</dbReference>
<organism evidence="4 5">
    <name type="scientific">Hydrogenophaga laconesensis</name>
    <dbReference type="NCBI Taxonomy" id="1805971"/>
    <lineage>
        <taxon>Bacteria</taxon>
        <taxon>Pseudomonadati</taxon>
        <taxon>Pseudomonadota</taxon>
        <taxon>Betaproteobacteria</taxon>
        <taxon>Burkholderiales</taxon>
        <taxon>Comamonadaceae</taxon>
        <taxon>Hydrogenophaga</taxon>
    </lineage>
</organism>
<reference evidence="4 5" key="1">
    <citation type="submission" date="2023-07" db="EMBL/GenBank/DDBJ databases">
        <title>Sorghum-associated microbial communities from plants grown in Nebraska, USA.</title>
        <authorList>
            <person name="Schachtman D."/>
        </authorList>
    </citation>
    <scope>NUCLEOTIDE SEQUENCE [LARGE SCALE GENOMIC DNA]</scope>
    <source>
        <strain evidence="4 5">BE240</strain>
    </source>
</reference>
<evidence type="ECO:0000256" key="2">
    <source>
        <dbReference type="SAM" id="MobiDB-lite"/>
    </source>
</evidence>
<feature type="region of interest" description="Disordered" evidence="2">
    <location>
        <begin position="185"/>
        <end position="216"/>
    </location>
</feature>
<proteinExistence type="predicted"/>
<feature type="region of interest" description="Disordered" evidence="2">
    <location>
        <begin position="1"/>
        <end position="22"/>
    </location>
</feature>
<evidence type="ECO:0000313" key="5">
    <source>
        <dbReference type="Proteomes" id="UP001265550"/>
    </source>
</evidence>
<keyword evidence="3" id="KW-1133">Transmembrane helix</keyword>
<keyword evidence="1" id="KW-0175">Coiled coil</keyword>
<feature type="region of interest" description="Disordered" evidence="2">
    <location>
        <begin position="485"/>
        <end position="504"/>
    </location>
</feature>
<evidence type="ECO:0000256" key="3">
    <source>
        <dbReference type="SAM" id="Phobius"/>
    </source>
</evidence>
<gene>
    <name evidence="4" type="ORF">J2X09_000049</name>
</gene>
<feature type="transmembrane region" description="Helical" evidence="3">
    <location>
        <begin position="112"/>
        <end position="131"/>
    </location>
</feature>